<feature type="transmembrane region" description="Helical" evidence="7">
    <location>
        <begin position="55"/>
        <end position="76"/>
    </location>
</feature>
<evidence type="ECO:0000313" key="9">
    <source>
        <dbReference type="Proteomes" id="UP001321473"/>
    </source>
</evidence>
<dbReference type="InterPro" id="IPR029776">
    <property type="entry name" value="TMEM179B"/>
</dbReference>
<gene>
    <name evidence="8" type="ORF">V5799_016800</name>
</gene>
<dbReference type="InterPro" id="IPR059010">
    <property type="entry name" value="TMEM179-179B"/>
</dbReference>
<keyword evidence="9" id="KW-1185">Reference proteome</keyword>
<comment type="subcellular location">
    <subcellularLocation>
        <location evidence="1">Membrane</location>
        <topology evidence="1">Multi-pass membrane protein</topology>
    </subcellularLocation>
</comment>
<feature type="compositionally biased region" description="Polar residues" evidence="6">
    <location>
        <begin position="18"/>
        <end position="28"/>
    </location>
</feature>
<dbReference type="EMBL" id="JARKHS020007255">
    <property type="protein sequence ID" value="KAK8781857.1"/>
    <property type="molecule type" value="Genomic_DNA"/>
</dbReference>
<comment type="similarity">
    <text evidence="5">Belongs to the TMEM179 family.</text>
</comment>
<evidence type="ECO:0000256" key="6">
    <source>
        <dbReference type="SAM" id="MobiDB-lite"/>
    </source>
</evidence>
<evidence type="ECO:0000313" key="8">
    <source>
        <dbReference type="EMBL" id="KAK8781857.1"/>
    </source>
</evidence>
<evidence type="ECO:0000256" key="4">
    <source>
        <dbReference type="ARBA" id="ARBA00023136"/>
    </source>
</evidence>
<dbReference type="Proteomes" id="UP001321473">
    <property type="component" value="Unassembled WGS sequence"/>
</dbReference>
<evidence type="ECO:0000256" key="2">
    <source>
        <dbReference type="ARBA" id="ARBA00022692"/>
    </source>
</evidence>
<dbReference type="AlphaFoldDB" id="A0AAQ4F433"/>
<keyword evidence="2 7" id="KW-0812">Transmembrane</keyword>
<evidence type="ECO:0000256" key="7">
    <source>
        <dbReference type="SAM" id="Phobius"/>
    </source>
</evidence>
<evidence type="ECO:0000256" key="1">
    <source>
        <dbReference type="ARBA" id="ARBA00004141"/>
    </source>
</evidence>
<dbReference type="PANTHER" id="PTHR31056">
    <property type="entry name" value="TRANSMEMBRANE PROTEIN 179B"/>
    <property type="match status" value="1"/>
</dbReference>
<keyword evidence="4 7" id="KW-0472">Membrane</keyword>
<evidence type="ECO:0000256" key="5">
    <source>
        <dbReference type="ARBA" id="ARBA00093776"/>
    </source>
</evidence>
<protein>
    <submittedName>
        <fullName evidence="8">Uncharacterized protein</fullName>
    </submittedName>
</protein>
<organism evidence="8 9">
    <name type="scientific">Amblyomma americanum</name>
    <name type="common">Lone star tick</name>
    <dbReference type="NCBI Taxonomy" id="6943"/>
    <lineage>
        <taxon>Eukaryota</taxon>
        <taxon>Metazoa</taxon>
        <taxon>Ecdysozoa</taxon>
        <taxon>Arthropoda</taxon>
        <taxon>Chelicerata</taxon>
        <taxon>Arachnida</taxon>
        <taxon>Acari</taxon>
        <taxon>Parasitiformes</taxon>
        <taxon>Ixodida</taxon>
        <taxon>Ixodoidea</taxon>
        <taxon>Ixodidae</taxon>
        <taxon>Amblyomminae</taxon>
        <taxon>Amblyomma</taxon>
    </lineage>
</organism>
<dbReference type="PANTHER" id="PTHR31056:SF1">
    <property type="entry name" value="TRANSMEMBRANE PROTEIN 179B"/>
    <property type="match status" value="1"/>
</dbReference>
<accession>A0AAQ4F433</accession>
<proteinExistence type="inferred from homology"/>
<name>A0AAQ4F433_AMBAM</name>
<feature type="transmembrane region" description="Helical" evidence="7">
    <location>
        <begin position="131"/>
        <end position="151"/>
    </location>
</feature>
<sequence>MSRKDKRRPRESCDSNKLVPQTRTTPVSTGGDPEHDQNDMVRHQKRVHQWQRIHIALFMGAFLCSLAGILAFGMVLKNFEVYCPLFANVSVVLKDPSDVTNVSIAPPPRLFFSVNHVASSWGSKKACDFCLFTTVSSFIYAFLWLWIFCSFSRKVEDMDVVRGSPWKMVPPALFITCVFSLLVLTSAVLLTVGQASLCNSLERGTLVSCSDAQELPWKTGVIKMANFHTLFTRAEDGQTLEDYSVAQRMLRGSATPAALLAVLHAYLYVSPVSRQSRQEVAFLLEHRDSRHAVLC</sequence>
<evidence type="ECO:0000256" key="3">
    <source>
        <dbReference type="ARBA" id="ARBA00022989"/>
    </source>
</evidence>
<feature type="region of interest" description="Disordered" evidence="6">
    <location>
        <begin position="1"/>
        <end position="38"/>
    </location>
</feature>
<reference evidence="8 9" key="1">
    <citation type="journal article" date="2023" name="Arcadia Sci">
        <title>De novo assembly of a long-read Amblyomma americanum tick genome.</title>
        <authorList>
            <person name="Chou S."/>
            <person name="Poskanzer K.E."/>
            <person name="Rollins M."/>
            <person name="Thuy-Boun P.S."/>
        </authorList>
    </citation>
    <scope>NUCLEOTIDE SEQUENCE [LARGE SCALE GENOMIC DNA]</scope>
    <source>
        <strain evidence="8">F_SG_1</strain>
        <tissue evidence="8">Salivary glands</tissue>
    </source>
</reference>
<keyword evidence="3 7" id="KW-1133">Transmembrane helix</keyword>
<comment type="caution">
    <text evidence="8">The sequence shown here is derived from an EMBL/GenBank/DDBJ whole genome shotgun (WGS) entry which is preliminary data.</text>
</comment>
<feature type="transmembrane region" description="Helical" evidence="7">
    <location>
        <begin position="172"/>
        <end position="192"/>
    </location>
</feature>
<dbReference type="Pfam" id="PF26158">
    <property type="entry name" value="Claudin_TMEM179-179B"/>
    <property type="match status" value="1"/>
</dbReference>